<keyword evidence="3" id="KW-1185">Reference proteome</keyword>
<evidence type="ECO:0008006" key="4">
    <source>
        <dbReference type="Google" id="ProtNLM"/>
    </source>
</evidence>
<feature type="transmembrane region" description="Helical" evidence="1">
    <location>
        <begin position="7"/>
        <end position="27"/>
    </location>
</feature>
<feature type="transmembrane region" description="Helical" evidence="1">
    <location>
        <begin position="132"/>
        <end position="149"/>
    </location>
</feature>
<keyword evidence="1" id="KW-0812">Transmembrane</keyword>
<accession>A0ABW2MTL5</accession>
<keyword evidence="1" id="KW-0472">Membrane</keyword>
<sequence length="283" mass="33449">MKFEAKYIFNHFFIIGLMLLFFNDHFLKETYGNWFTGKLSDVAGVFILPFFLSYFFPKYIKQNILFTVLFFVFWKLPISDGCIDLYNQFAPIGITRVVDYTDLFVIAVLPFSYIVLYWIKNKNSSIEIFQKIPQFTLIIIATVVFMATSPPKSHYFTESSGNLRFNTSLKISEDEQIILKKLKNESILVRKDSLLIKELHHFSAAEYSEKKHEYRYYIVDELTLDNEVIEDVQFSFYTSEKEKTKLYLNAMNVTENLMDSLGYSALQKRYQNKIKQRFKTAID</sequence>
<keyword evidence="1" id="KW-1133">Transmembrane helix</keyword>
<dbReference type="RefSeq" id="WP_380217008.1">
    <property type="nucleotide sequence ID" value="NZ_JBHTBN010000002.1"/>
</dbReference>
<gene>
    <name evidence="2" type="ORF">ACFQO1_05650</name>
</gene>
<dbReference type="EMBL" id="JBHTBN010000002">
    <property type="protein sequence ID" value="MFC7357160.1"/>
    <property type="molecule type" value="Genomic_DNA"/>
</dbReference>
<proteinExistence type="predicted"/>
<comment type="caution">
    <text evidence="2">The sequence shown here is derived from an EMBL/GenBank/DDBJ whole genome shotgun (WGS) entry which is preliminary data.</text>
</comment>
<feature type="transmembrane region" description="Helical" evidence="1">
    <location>
        <begin position="103"/>
        <end position="120"/>
    </location>
</feature>
<reference evidence="3" key="1">
    <citation type="journal article" date="2019" name="Int. J. Syst. Evol. Microbiol.">
        <title>The Global Catalogue of Microorganisms (GCM) 10K type strain sequencing project: providing services to taxonomists for standard genome sequencing and annotation.</title>
        <authorList>
            <consortium name="The Broad Institute Genomics Platform"/>
            <consortium name="The Broad Institute Genome Sequencing Center for Infectious Disease"/>
            <person name="Wu L."/>
            <person name="Ma J."/>
        </authorList>
    </citation>
    <scope>NUCLEOTIDE SEQUENCE [LARGE SCALE GENOMIC DNA]</scope>
    <source>
        <strain evidence="3">CGMCC 1.16306</strain>
    </source>
</reference>
<evidence type="ECO:0000256" key="1">
    <source>
        <dbReference type="SAM" id="Phobius"/>
    </source>
</evidence>
<organism evidence="2 3">
    <name type="scientific">Jejudonia soesokkakensis</name>
    <dbReference type="NCBI Taxonomy" id="1323432"/>
    <lineage>
        <taxon>Bacteria</taxon>
        <taxon>Pseudomonadati</taxon>
        <taxon>Bacteroidota</taxon>
        <taxon>Flavobacteriia</taxon>
        <taxon>Flavobacteriales</taxon>
        <taxon>Flavobacteriaceae</taxon>
        <taxon>Jejudonia</taxon>
    </lineage>
</organism>
<evidence type="ECO:0000313" key="3">
    <source>
        <dbReference type="Proteomes" id="UP001596415"/>
    </source>
</evidence>
<feature type="transmembrane region" description="Helical" evidence="1">
    <location>
        <begin position="39"/>
        <end position="57"/>
    </location>
</feature>
<evidence type="ECO:0000313" key="2">
    <source>
        <dbReference type="EMBL" id="MFC7357160.1"/>
    </source>
</evidence>
<protein>
    <recommendedName>
        <fullName evidence="4">VanZ-like domain-containing protein</fullName>
    </recommendedName>
</protein>
<dbReference type="Proteomes" id="UP001596415">
    <property type="component" value="Unassembled WGS sequence"/>
</dbReference>
<feature type="transmembrane region" description="Helical" evidence="1">
    <location>
        <begin position="64"/>
        <end position="83"/>
    </location>
</feature>
<name>A0ABW2MTL5_9FLAO</name>